<comment type="caution">
    <text evidence="1">The sequence shown here is derived from an EMBL/GenBank/DDBJ whole genome shotgun (WGS) entry which is preliminary data.</text>
</comment>
<protein>
    <submittedName>
        <fullName evidence="1">Uncharacterized protein</fullName>
    </submittedName>
</protein>
<proteinExistence type="predicted"/>
<reference evidence="1 2" key="1">
    <citation type="journal article" date="2017" name="Antonie Van Leeuwenhoek">
        <title>Rhizobium rhizosphaerae sp. nov., a novel species isolated from rice rhizosphere.</title>
        <authorList>
            <person name="Zhao J.J."/>
            <person name="Zhang J."/>
            <person name="Zhang R.J."/>
            <person name="Zhang C.W."/>
            <person name="Yin H.Q."/>
            <person name="Zhang X.X."/>
        </authorList>
    </citation>
    <scope>NUCLEOTIDE SEQUENCE [LARGE SCALE GENOMIC DNA]</scope>
    <source>
        <strain evidence="1 2">E3</strain>
    </source>
</reference>
<dbReference type="EMBL" id="BAEN01000059">
    <property type="protein sequence ID" value="GAC15731.1"/>
    <property type="molecule type" value="Genomic_DNA"/>
</dbReference>
<evidence type="ECO:0000313" key="1">
    <source>
        <dbReference type="EMBL" id="GAC15731.1"/>
    </source>
</evidence>
<organism evidence="1 2">
    <name type="scientific">Aliiglaciecola lipolytica E3</name>
    <dbReference type="NCBI Taxonomy" id="1127673"/>
    <lineage>
        <taxon>Bacteria</taxon>
        <taxon>Pseudomonadati</taxon>
        <taxon>Pseudomonadota</taxon>
        <taxon>Gammaproteobacteria</taxon>
        <taxon>Alteromonadales</taxon>
        <taxon>Alteromonadaceae</taxon>
        <taxon>Aliiglaciecola</taxon>
    </lineage>
</organism>
<gene>
    <name evidence="1" type="ORF">GLIP_3110</name>
</gene>
<dbReference type="RefSeq" id="WP_008845536.1">
    <property type="nucleotide sequence ID" value="NZ_BAEN01000059.1"/>
</dbReference>
<sequence>MDKLIAALIVVLLLLIALALWFYNKWKTSNAIKAAKGTIPNGTTPGQATIIDAWTTAPTTVAAGVNTTFVLTVTSNQVTVVPVTGREYIIAAPAGVTIVSINGAAPNNPAIGTTTATGTITVVIKADPVEQPTAGALVAQQTSAASTTAVSAGFTIQ</sequence>
<accession>K6XVP3</accession>
<evidence type="ECO:0000313" key="2">
    <source>
        <dbReference type="Proteomes" id="UP000006334"/>
    </source>
</evidence>
<dbReference type="AlphaFoldDB" id="K6XVP3"/>
<name>K6XVP3_9ALTE</name>
<dbReference type="Proteomes" id="UP000006334">
    <property type="component" value="Unassembled WGS sequence"/>
</dbReference>
<keyword evidence="2" id="KW-1185">Reference proteome</keyword>